<name>A0A5B8XLQ9_9DELT</name>
<reference evidence="1 2" key="1">
    <citation type="submission" date="2019-08" db="EMBL/GenBank/DDBJ databases">
        <authorList>
            <person name="Liang Q."/>
        </authorList>
    </citation>
    <scope>NUCLEOTIDE SEQUENCE [LARGE SCALE GENOMIC DNA]</scope>
    <source>
        <strain evidence="1 2">V1718</strain>
    </source>
</reference>
<proteinExistence type="predicted"/>
<organism evidence="1 2">
    <name type="scientific">Microvenator marinus</name>
    <dbReference type="NCBI Taxonomy" id="2600177"/>
    <lineage>
        <taxon>Bacteria</taxon>
        <taxon>Deltaproteobacteria</taxon>
        <taxon>Bradymonadales</taxon>
        <taxon>Microvenatoraceae</taxon>
        <taxon>Microvenator</taxon>
    </lineage>
</organism>
<dbReference type="PROSITE" id="PS51257">
    <property type="entry name" value="PROKAR_LIPOPROTEIN"/>
    <property type="match status" value="1"/>
</dbReference>
<evidence type="ECO:0000313" key="2">
    <source>
        <dbReference type="Proteomes" id="UP000321595"/>
    </source>
</evidence>
<evidence type="ECO:0008006" key="3">
    <source>
        <dbReference type="Google" id="ProtNLM"/>
    </source>
</evidence>
<sequence length="209" mass="23800">MKILILLTMLVLVSCQTREIGSVASTDKKLVFSDDFERADLGENWVRGSGEGGPGQWTIKDGWVAGDRIKNDPLWYRAALPAKVRVEFDARSRSADGDLKFEIFGDGDRHESGYIVVLGGWKNSLDIVARLDEHGEDRLEQPTMKVEANKVYKIAAERVDSEIRIFVDGRLHMTYADEIPLKGAKHRFFAFNDWMVPVEFDSFRVYELQ</sequence>
<dbReference type="KEGG" id="bbae:FRD01_01250"/>
<evidence type="ECO:0000313" key="1">
    <source>
        <dbReference type="EMBL" id="QED25908.1"/>
    </source>
</evidence>
<accession>A0A5B8XLQ9</accession>
<dbReference type="EMBL" id="CP042467">
    <property type="protein sequence ID" value="QED25908.1"/>
    <property type="molecule type" value="Genomic_DNA"/>
</dbReference>
<dbReference type="OrthoDB" id="5506916at2"/>
<dbReference type="AlphaFoldDB" id="A0A5B8XLQ9"/>
<dbReference type="Proteomes" id="UP000321595">
    <property type="component" value="Chromosome"/>
</dbReference>
<dbReference type="Gene3D" id="2.60.120.560">
    <property type="entry name" value="Exo-inulinase, domain 1"/>
    <property type="match status" value="1"/>
</dbReference>
<dbReference type="RefSeq" id="WP_146956889.1">
    <property type="nucleotide sequence ID" value="NZ_CP042467.1"/>
</dbReference>
<protein>
    <recommendedName>
        <fullName evidence="3">Farnesoic acid 0-methyl transferase</fullName>
    </recommendedName>
</protein>
<keyword evidence="2" id="KW-1185">Reference proteome</keyword>
<gene>
    <name evidence="1" type="ORF">FRD01_01250</name>
</gene>